<evidence type="ECO:0000256" key="3">
    <source>
        <dbReference type="ARBA" id="ARBA00022777"/>
    </source>
</evidence>
<protein>
    <submittedName>
        <fullName evidence="5">Signal transduction histidine kinase regulating citrate/malate metabolism</fullName>
    </submittedName>
</protein>
<evidence type="ECO:0000256" key="2">
    <source>
        <dbReference type="ARBA" id="ARBA00022679"/>
    </source>
</evidence>
<organism evidence="5 6">
    <name type="scientific">Desulfofarcimen acetoxidans (strain ATCC 49208 / DSM 771 / KCTC 5769 / VKM B-1644 / 5575)</name>
    <name type="common">Desulfotomaculum acetoxidans</name>
    <dbReference type="NCBI Taxonomy" id="485916"/>
    <lineage>
        <taxon>Bacteria</taxon>
        <taxon>Bacillati</taxon>
        <taxon>Bacillota</taxon>
        <taxon>Clostridia</taxon>
        <taxon>Eubacteriales</taxon>
        <taxon>Peptococcaceae</taxon>
        <taxon>Desulfofarcimen</taxon>
    </lineage>
</organism>
<evidence type="ECO:0000256" key="1">
    <source>
        <dbReference type="ARBA" id="ARBA00022553"/>
    </source>
</evidence>
<evidence type="ECO:0000313" key="5">
    <source>
        <dbReference type="EMBL" id="ACV64044.1"/>
    </source>
</evidence>
<dbReference type="InterPro" id="IPR016120">
    <property type="entry name" value="Sig_transdc_His_kin_SpoOB"/>
</dbReference>
<keyword evidence="2" id="KW-0808">Transferase</keyword>
<keyword evidence="1" id="KW-0597">Phosphoprotein</keyword>
<dbReference type="AlphaFoldDB" id="C8W5P4"/>
<dbReference type="SUPFAM" id="SSF55890">
    <property type="entry name" value="Sporulation response regulatory protein Spo0B"/>
    <property type="match status" value="1"/>
</dbReference>
<keyword evidence="3 5" id="KW-0418">Kinase</keyword>
<gene>
    <name evidence="5" type="ordered locus">Dtox_3313</name>
</gene>
<accession>C8W5P4</accession>
<dbReference type="KEGG" id="dae:Dtox_3313"/>
<reference evidence="5 6" key="1">
    <citation type="journal article" date="2009" name="Stand. Genomic Sci.">
        <title>Complete genome sequence of Desulfotomaculum acetoxidans type strain (5575).</title>
        <authorList>
            <person name="Spring S."/>
            <person name="Lapidus A."/>
            <person name="Schroder M."/>
            <person name="Gleim D."/>
            <person name="Sims D."/>
            <person name="Meincke L."/>
            <person name="Glavina Del Rio T."/>
            <person name="Tice H."/>
            <person name="Copeland A."/>
            <person name="Cheng J.F."/>
            <person name="Lucas S."/>
            <person name="Chen F."/>
            <person name="Nolan M."/>
            <person name="Bruce D."/>
            <person name="Goodwin L."/>
            <person name="Pitluck S."/>
            <person name="Ivanova N."/>
            <person name="Mavromatis K."/>
            <person name="Mikhailova N."/>
            <person name="Pati A."/>
            <person name="Chen A."/>
            <person name="Palaniappan K."/>
            <person name="Land M."/>
            <person name="Hauser L."/>
            <person name="Chang Y.J."/>
            <person name="Jeffries C.D."/>
            <person name="Chain P."/>
            <person name="Saunders E."/>
            <person name="Brettin T."/>
            <person name="Detter J.C."/>
            <person name="Goker M."/>
            <person name="Bristow J."/>
            <person name="Eisen J.A."/>
            <person name="Markowitz V."/>
            <person name="Hugenholtz P."/>
            <person name="Kyrpides N.C."/>
            <person name="Klenk H.P."/>
            <person name="Han C."/>
        </authorList>
    </citation>
    <scope>NUCLEOTIDE SEQUENCE [LARGE SCALE GENOMIC DNA]</scope>
    <source>
        <strain evidence="6">ATCC 49208 / DSM 771 / VKM B-1644</strain>
    </source>
</reference>
<name>C8W5P4_DESAS</name>
<dbReference type="Proteomes" id="UP000002217">
    <property type="component" value="Chromosome"/>
</dbReference>
<dbReference type="eggNOG" id="COG3290">
    <property type="taxonomic scope" value="Bacteria"/>
</dbReference>
<proteinExistence type="predicted"/>
<dbReference type="Gene3D" id="1.10.287.130">
    <property type="match status" value="1"/>
</dbReference>
<dbReference type="EMBL" id="CP001720">
    <property type="protein sequence ID" value="ACV64044.1"/>
    <property type="molecule type" value="Genomic_DNA"/>
</dbReference>
<dbReference type="STRING" id="485916.Dtox_3313"/>
<dbReference type="RefSeq" id="WP_015758734.1">
    <property type="nucleotide sequence ID" value="NC_013216.1"/>
</dbReference>
<dbReference type="OrthoDB" id="1634477at2"/>
<dbReference type="HOGENOM" id="CLU_125875_0_0_9"/>
<keyword evidence="6" id="KW-1185">Reference proteome</keyword>
<sequence>MQIKDLLKVIQAQRHDFLNHLQVISGLVQLGKIDRVNEYIGEVCMNMGLMSLVNRIKIPEISAALMIGHNLAFEQQVQVEYRLEDELGDTVLPAEMLADMLIHMQKIIFDLAAAAAEVSTVTLIMERLKNNYICRLQLKIPDEIPAATEQIFEELQQIAKVNMGLDNGRLEITNLNDTLELALIFRKVDINKMNG</sequence>
<dbReference type="GO" id="GO:0000155">
    <property type="term" value="F:phosphorelay sensor kinase activity"/>
    <property type="evidence" value="ECO:0007669"/>
    <property type="project" value="InterPro"/>
</dbReference>
<evidence type="ECO:0000313" key="6">
    <source>
        <dbReference type="Proteomes" id="UP000002217"/>
    </source>
</evidence>
<dbReference type="InterPro" id="IPR039506">
    <property type="entry name" value="SPOB_a"/>
</dbReference>
<feature type="domain" description="SpoOB alpha-helical" evidence="4">
    <location>
        <begin position="2"/>
        <end position="55"/>
    </location>
</feature>
<dbReference type="Pfam" id="PF14689">
    <property type="entry name" value="SPOB_a"/>
    <property type="match status" value="1"/>
</dbReference>
<evidence type="ECO:0000259" key="4">
    <source>
        <dbReference type="Pfam" id="PF14689"/>
    </source>
</evidence>